<evidence type="ECO:0000259" key="3">
    <source>
        <dbReference type="PROSITE" id="PS50937"/>
    </source>
</evidence>
<dbReference type="InterPro" id="IPR009061">
    <property type="entry name" value="DNA-bd_dom_put_sf"/>
</dbReference>
<dbReference type="AlphaFoldDB" id="A0A8J2TTZ5"/>
<accession>A0A8J2TTZ5</accession>
<organism evidence="4 5">
    <name type="scientific">Compostibacillus humi</name>
    <dbReference type="NCBI Taxonomy" id="1245525"/>
    <lineage>
        <taxon>Bacteria</taxon>
        <taxon>Bacillati</taxon>
        <taxon>Bacillota</taxon>
        <taxon>Bacilli</taxon>
        <taxon>Bacillales</taxon>
        <taxon>Bacillaceae</taxon>
        <taxon>Compostibacillus</taxon>
    </lineage>
</organism>
<dbReference type="Gene3D" id="6.10.250.360">
    <property type="match status" value="1"/>
</dbReference>
<reference evidence="4" key="1">
    <citation type="journal article" date="2014" name="Int. J. Syst. Evol. Microbiol.">
        <title>Complete genome sequence of Corynebacterium casei LMG S-19264T (=DSM 44701T), isolated from a smear-ripened cheese.</title>
        <authorList>
            <consortium name="US DOE Joint Genome Institute (JGI-PGF)"/>
            <person name="Walter F."/>
            <person name="Albersmeier A."/>
            <person name="Kalinowski J."/>
            <person name="Ruckert C."/>
        </authorList>
    </citation>
    <scope>NUCLEOTIDE SEQUENCE</scope>
    <source>
        <strain evidence="4">CGMCC 1.12360</strain>
    </source>
</reference>
<feature type="domain" description="HTH merR-type" evidence="3">
    <location>
        <begin position="5"/>
        <end position="74"/>
    </location>
</feature>
<evidence type="ECO:0000313" key="4">
    <source>
        <dbReference type="EMBL" id="GFZ83463.1"/>
    </source>
</evidence>
<dbReference type="Proteomes" id="UP000602050">
    <property type="component" value="Unassembled WGS sequence"/>
</dbReference>
<dbReference type="GO" id="GO:0003677">
    <property type="term" value="F:DNA binding"/>
    <property type="evidence" value="ECO:0007669"/>
    <property type="project" value="UniProtKB-KW"/>
</dbReference>
<reference evidence="4" key="2">
    <citation type="submission" date="2020-09" db="EMBL/GenBank/DDBJ databases">
        <authorList>
            <person name="Sun Q."/>
            <person name="Zhou Y."/>
        </authorList>
    </citation>
    <scope>NUCLEOTIDE SEQUENCE</scope>
    <source>
        <strain evidence="4">CGMCC 1.12360</strain>
    </source>
</reference>
<dbReference type="PROSITE" id="PS50937">
    <property type="entry name" value="HTH_MERR_2"/>
    <property type="match status" value="1"/>
</dbReference>
<dbReference type="GO" id="GO:0003700">
    <property type="term" value="F:DNA-binding transcription factor activity"/>
    <property type="evidence" value="ECO:0007669"/>
    <property type="project" value="InterPro"/>
</dbReference>
<dbReference type="Gene3D" id="1.10.1660.10">
    <property type="match status" value="1"/>
</dbReference>
<protein>
    <recommendedName>
        <fullName evidence="3">HTH merR-type domain-containing protein</fullName>
    </recommendedName>
</protein>
<evidence type="ECO:0000256" key="1">
    <source>
        <dbReference type="ARBA" id="ARBA00023125"/>
    </source>
</evidence>
<dbReference type="SMART" id="SM00422">
    <property type="entry name" value="HTH_MERR"/>
    <property type="match status" value="1"/>
</dbReference>
<dbReference type="PROSITE" id="PS00552">
    <property type="entry name" value="HTH_MERR_1"/>
    <property type="match status" value="1"/>
</dbReference>
<keyword evidence="1" id="KW-0238">DNA-binding</keyword>
<dbReference type="EMBL" id="BMEV01000053">
    <property type="protein sequence ID" value="GFZ83463.1"/>
    <property type="molecule type" value="Genomic_DNA"/>
</dbReference>
<keyword evidence="2" id="KW-0175">Coiled coil</keyword>
<dbReference type="PANTHER" id="PTHR30204">
    <property type="entry name" value="REDOX-CYCLING DRUG-SENSING TRANSCRIPTIONAL ACTIVATOR SOXR"/>
    <property type="match status" value="1"/>
</dbReference>
<comment type="caution">
    <text evidence="4">The sequence shown here is derived from an EMBL/GenBank/DDBJ whole genome shotgun (WGS) entry which is preliminary data.</text>
</comment>
<dbReference type="Pfam" id="PF13411">
    <property type="entry name" value="MerR_1"/>
    <property type="match status" value="1"/>
</dbReference>
<dbReference type="InterPro" id="IPR047057">
    <property type="entry name" value="MerR_fam"/>
</dbReference>
<name>A0A8J2TTZ5_9BACI</name>
<evidence type="ECO:0000256" key="2">
    <source>
        <dbReference type="SAM" id="Coils"/>
    </source>
</evidence>
<proteinExistence type="predicted"/>
<dbReference type="RefSeq" id="WP_188392754.1">
    <property type="nucleotide sequence ID" value="NZ_BMEV01000053.1"/>
</dbReference>
<dbReference type="InterPro" id="IPR000551">
    <property type="entry name" value="MerR-type_HTH_dom"/>
</dbReference>
<dbReference type="PANTHER" id="PTHR30204:SF96">
    <property type="entry name" value="CHROMOSOME-ANCHORING PROTEIN RACA"/>
    <property type="match status" value="1"/>
</dbReference>
<evidence type="ECO:0000313" key="5">
    <source>
        <dbReference type="Proteomes" id="UP000602050"/>
    </source>
</evidence>
<dbReference type="PRINTS" id="PR00040">
    <property type="entry name" value="HTHMERR"/>
</dbReference>
<feature type="coiled-coil region" evidence="2">
    <location>
        <begin position="82"/>
        <end position="116"/>
    </location>
</feature>
<dbReference type="SUPFAM" id="SSF46955">
    <property type="entry name" value="Putative DNA-binding domain"/>
    <property type="match status" value="1"/>
</dbReference>
<sequence>MAKETYSIGEISKKTGVSIRTLHFYDEKGLLQPEKHPTSGHRIYSEEDIKTLHQIMTLKFLGFSLDKIGGMLKERNFHMGLIDSLRMQAKKLEEDKERIEIALATIKRTIALLESEGEVDSNILMSIISSMQTEKEQREWAEKYFDKNVVEQIFEISEEEKLEWEKASVKFYKQVKSLAGRPADDADVQHMLREFFSAIAVVLDTESLREFVKVGNLTEEDSRKIEEEIDRFVPNPLTKEETEWLEQVMDSFLEKYDINEFLSKSK</sequence>
<keyword evidence="5" id="KW-1185">Reference proteome</keyword>
<gene>
    <name evidence="4" type="ORF">GCM10010978_25020</name>
</gene>
<dbReference type="CDD" id="cd01106">
    <property type="entry name" value="HTH_TipAL-Mta"/>
    <property type="match status" value="1"/>
</dbReference>